<accession>A0A167NZD3</accession>
<evidence type="ECO:0000313" key="3">
    <source>
        <dbReference type="Proteomes" id="UP000076738"/>
    </source>
</evidence>
<feature type="compositionally biased region" description="Basic and acidic residues" evidence="1">
    <location>
        <begin position="29"/>
        <end position="66"/>
    </location>
</feature>
<protein>
    <submittedName>
        <fullName evidence="2">Uncharacterized protein</fullName>
    </submittedName>
</protein>
<reference evidence="2 3" key="1">
    <citation type="journal article" date="2016" name="Mol. Biol. Evol.">
        <title>Comparative Genomics of Early-Diverging Mushroom-Forming Fungi Provides Insights into the Origins of Lignocellulose Decay Capabilities.</title>
        <authorList>
            <person name="Nagy L.G."/>
            <person name="Riley R."/>
            <person name="Tritt A."/>
            <person name="Adam C."/>
            <person name="Daum C."/>
            <person name="Floudas D."/>
            <person name="Sun H."/>
            <person name="Yadav J.S."/>
            <person name="Pangilinan J."/>
            <person name="Larsson K.H."/>
            <person name="Matsuura K."/>
            <person name="Barry K."/>
            <person name="Labutti K."/>
            <person name="Kuo R."/>
            <person name="Ohm R.A."/>
            <person name="Bhattacharya S.S."/>
            <person name="Shirouzu T."/>
            <person name="Yoshinaga Y."/>
            <person name="Martin F.M."/>
            <person name="Grigoriev I.V."/>
            <person name="Hibbett D.S."/>
        </authorList>
    </citation>
    <scope>NUCLEOTIDE SEQUENCE [LARGE SCALE GENOMIC DNA]</scope>
    <source>
        <strain evidence="2 3">TUFC12733</strain>
    </source>
</reference>
<name>A0A167NZD3_CALVF</name>
<dbReference type="Proteomes" id="UP000076738">
    <property type="component" value="Unassembled WGS sequence"/>
</dbReference>
<keyword evidence="3" id="KW-1185">Reference proteome</keyword>
<sequence>MTSVTTLEYDFARPESSDPATLQLNARAMRTERHLSDEEWVHADDDDPRRVGDVDVVATEERKSSGAEDTVASRDIPPMDVDIDVEGMPVDAYGTFTRDWSPECDADDAVNVTHPANAEFTMDEHEYNQVPECLTYPAEEQAKHARLTEAFVLYLAESLRKGAGM</sequence>
<gene>
    <name evidence="2" type="ORF">CALVIDRAFT_562173</name>
</gene>
<feature type="region of interest" description="Disordered" evidence="1">
    <location>
        <begin position="1"/>
        <end position="84"/>
    </location>
</feature>
<dbReference type="EMBL" id="KV417276">
    <property type="protein sequence ID" value="KZO98250.1"/>
    <property type="molecule type" value="Genomic_DNA"/>
</dbReference>
<proteinExistence type="predicted"/>
<dbReference type="AlphaFoldDB" id="A0A167NZD3"/>
<evidence type="ECO:0000256" key="1">
    <source>
        <dbReference type="SAM" id="MobiDB-lite"/>
    </source>
</evidence>
<evidence type="ECO:0000313" key="2">
    <source>
        <dbReference type="EMBL" id="KZO98250.1"/>
    </source>
</evidence>
<organism evidence="2 3">
    <name type="scientific">Calocera viscosa (strain TUFC12733)</name>
    <dbReference type="NCBI Taxonomy" id="1330018"/>
    <lineage>
        <taxon>Eukaryota</taxon>
        <taxon>Fungi</taxon>
        <taxon>Dikarya</taxon>
        <taxon>Basidiomycota</taxon>
        <taxon>Agaricomycotina</taxon>
        <taxon>Dacrymycetes</taxon>
        <taxon>Dacrymycetales</taxon>
        <taxon>Dacrymycetaceae</taxon>
        <taxon>Calocera</taxon>
    </lineage>
</organism>